<evidence type="ECO:0000313" key="2">
    <source>
        <dbReference type="Proteomes" id="UP000238083"/>
    </source>
</evidence>
<keyword evidence="2" id="KW-1185">Reference proteome</keyword>
<protein>
    <submittedName>
        <fullName evidence="1">Uncharacterized protein</fullName>
    </submittedName>
</protein>
<reference evidence="1 2" key="1">
    <citation type="submission" date="2018-03" db="EMBL/GenBank/DDBJ databases">
        <title>Genomic Encyclopedia of Archaeal and Bacterial Type Strains, Phase II (KMG-II): from individual species to whole genera.</title>
        <authorList>
            <person name="Goeker M."/>
        </authorList>
    </citation>
    <scope>NUCLEOTIDE SEQUENCE [LARGE SCALE GENOMIC DNA]</scope>
    <source>
        <strain evidence="1 2">DSM 19711</strain>
    </source>
</reference>
<gene>
    <name evidence="1" type="ORF">CLV37_12911</name>
</gene>
<dbReference type="EMBL" id="PVZF01000029">
    <property type="protein sequence ID" value="PRY07335.1"/>
    <property type="molecule type" value="Genomic_DNA"/>
</dbReference>
<organism evidence="1 2">
    <name type="scientific">Kineococcus rhizosphaerae</name>
    <dbReference type="NCBI Taxonomy" id="559628"/>
    <lineage>
        <taxon>Bacteria</taxon>
        <taxon>Bacillati</taxon>
        <taxon>Actinomycetota</taxon>
        <taxon>Actinomycetes</taxon>
        <taxon>Kineosporiales</taxon>
        <taxon>Kineosporiaceae</taxon>
        <taxon>Kineococcus</taxon>
    </lineage>
</organism>
<dbReference type="AlphaFoldDB" id="A0A2T0QR75"/>
<comment type="caution">
    <text evidence="1">The sequence shown here is derived from an EMBL/GenBank/DDBJ whole genome shotgun (WGS) entry which is preliminary data.</text>
</comment>
<proteinExistence type="predicted"/>
<name>A0A2T0QR75_9ACTN</name>
<sequence>MVSTPTRVLIAVNGRSIVGVGRNHPTHTQRCGVPLIRRPGLQQQVYDRVLDAGIRKGQPAPFPGQIIDFRGRVPRQSPETVQVRLSQIVPCPVEVITNVGHPADAQEATNEGVLRPTPLGGRKLKQLTPLRRKVAQVDLMAGVLLRDLNFNDNIGAWHGQKQGRNRLTHLKIHGSALDLEDDIVVELPVQPLELIVCGPGTVSTAVTPVLAVVVHKAPPVDASPMLSQRARQQIRTLSVVASVVVRTGLTLRTRLDQKATEVRNPGVDALRSRGPPRRNRRISRISGVEVSGQDGGGKVYAQVGRDRETTQNVGDAGNARQEFIEQRDGVGVHVHIVQGQGVHSGGGQQAGVVGDPA</sequence>
<accession>A0A2T0QR75</accession>
<evidence type="ECO:0000313" key="1">
    <source>
        <dbReference type="EMBL" id="PRY07335.1"/>
    </source>
</evidence>
<dbReference type="Proteomes" id="UP000238083">
    <property type="component" value="Unassembled WGS sequence"/>
</dbReference>